<gene>
    <name evidence="2" type="ORF">OEW28_02360</name>
</gene>
<protein>
    <submittedName>
        <fullName evidence="2">DUF4198 domain-containing protein</fullName>
    </submittedName>
</protein>
<evidence type="ECO:0000313" key="2">
    <source>
        <dbReference type="EMBL" id="MCV2867466.1"/>
    </source>
</evidence>
<feature type="signal peptide" evidence="1">
    <location>
        <begin position="1"/>
        <end position="26"/>
    </location>
</feature>
<dbReference type="RefSeq" id="WP_263733114.1">
    <property type="nucleotide sequence ID" value="NZ_JAOWKY010000001.1"/>
</dbReference>
<keyword evidence="1" id="KW-0732">Signal</keyword>
<proteinExistence type="predicted"/>
<keyword evidence="3" id="KW-1185">Reference proteome</keyword>
<name>A0ABT2Z9L2_9RHOB</name>
<dbReference type="Proteomes" id="UP001652542">
    <property type="component" value="Unassembled WGS sequence"/>
</dbReference>
<feature type="chain" id="PRO_5046467967" evidence="1">
    <location>
        <begin position="27"/>
        <end position="277"/>
    </location>
</feature>
<organism evidence="2 3">
    <name type="scientific">Albidovulum marisflavi</name>
    <dbReference type="NCBI Taxonomy" id="2984159"/>
    <lineage>
        <taxon>Bacteria</taxon>
        <taxon>Pseudomonadati</taxon>
        <taxon>Pseudomonadota</taxon>
        <taxon>Alphaproteobacteria</taxon>
        <taxon>Rhodobacterales</taxon>
        <taxon>Paracoccaceae</taxon>
        <taxon>Albidovulum</taxon>
    </lineage>
</organism>
<dbReference type="Pfam" id="PF10670">
    <property type="entry name" value="DUF4198"/>
    <property type="match status" value="1"/>
</dbReference>
<evidence type="ECO:0000256" key="1">
    <source>
        <dbReference type="SAM" id="SignalP"/>
    </source>
</evidence>
<sequence length="277" mass="29653">MKPISARYVAQLALIALVATSQPLDAHEFWIDAGQGGPVIGESVSADLRVGQDLSGAALPYLDTTIRSMTHFSPRDSKPLASRLGDRPAINNVTFASSGLHVLTVETHPAYIVFDTMPEFEDYLAYEGLSEIADRHRERGLPGSGIAEEYLRNARVLVQVGPVGDSDVDRPTGMPFEIVVNGTPFVAGKRTLTVRLTWQGAAAPHIQIALFHLPSGGTAPSDTTRTLVETDGEGYAEVPMPGAGQYLLNAVRIEPADGPGSVVWQSHWASLSFGIEP</sequence>
<accession>A0ABT2Z9L2</accession>
<evidence type="ECO:0000313" key="3">
    <source>
        <dbReference type="Proteomes" id="UP001652542"/>
    </source>
</evidence>
<comment type="caution">
    <text evidence="2">The sequence shown here is derived from an EMBL/GenBank/DDBJ whole genome shotgun (WGS) entry which is preliminary data.</text>
</comment>
<reference evidence="2 3" key="1">
    <citation type="submission" date="2022-10" db="EMBL/GenBank/DDBJ databases">
        <title>Defluviimonas sp. nov., isolated from ocean surface water.</title>
        <authorList>
            <person name="He W."/>
            <person name="Wang L."/>
            <person name="Zhang D.-F."/>
        </authorList>
    </citation>
    <scope>NUCLEOTIDE SEQUENCE [LARGE SCALE GENOMIC DNA]</scope>
    <source>
        <strain evidence="2 3">WL0002</strain>
    </source>
</reference>
<dbReference type="EMBL" id="JAOWKY010000001">
    <property type="protein sequence ID" value="MCV2867466.1"/>
    <property type="molecule type" value="Genomic_DNA"/>
</dbReference>
<dbReference type="InterPro" id="IPR019613">
    <property type="entry name" value="DUF4198"/>
</dbReference>